<name>A0A1L8CY97_9THEO</name>
<dbReference type="SUPFAM" id="SSF52540">
    <property type="entry name" value="P-loop containing nucleoside triphosphate hydrolases"/>
    <property type="match status" value="1"/>
</dbReference>
<dbReference type="InterPro" id="IPR003439">
    <property type="entry name" value="ABC_transporter-like_ATP-bd"/>
</dbReference>
<evidence type="ECO:0000256" key="1">
    <source>
        <dbReference type="ARBA" id="ARBA00004202"/>
    </source>
</evidence>
<keyword evidence="3" id="KW-0813">Transport</keyword>
<organism evidence="10 11">
    <name type="scientific">Carboxydothermus pertinax</name>
    <dbReference type="NCBI Taxonomy" id="870242"/>
    <lineage>
        <taxon>Bacteria</taxon>
        <taxon>Bacillati</taxon>
        <taxon>Bacillota</taxon>
        <taxon>Clostridia</taxon>
        <taxon>Thermoanaerobacterales</taxon>
        <taxon>Thermoanaerobacteraceae</taxon>
        <taxon>Carboxydothermus</taxon>
    </lineage>
</organism>
<evidence type="ECO:0000259" key="9">
    <source>
        <dbReference type="PROSITE" id="PS50893"/>
    </source>
</evidence>
<dbReference type="InterPro" id="IPR050095">
    <property type="entry name" value="ECF_ABC_transporter_ATP-bd"/>
</dbReference>
<evidence type="ECO:0000256" key="2">
    <source>
        <dbReference type="ARBA" id="ARBA00005417"/>
    </source>
</evidence>
<evidence type="ECO:0000256" key="5">
    <source>
        <dbReference type="ARBA" id="ARBA00022741"/>
    </source>
</evidence>
<comment type="similarity">
    <text evidence="2">Belongs to the ABC transporter superfamily.</text>
</comment>
<evidence type="ECO:0000313" key="11">
    <source>
        <dbReference type="Proteomes" id="UP000187485"/>
    </source>
</evidence>
<dbReference type="PROSITE" id="PS00211">
    <property type="entry name" value="ABC_TRANSPORTER_1"/>
    <property type="match status" value="1"/>
</dbReference>
<keyword evidence="4" id="KW-1003">Cell membrane</keyword>
<keyword evidence="11" id="KW-1185">Reference proteome</keyword>
<reference evidence="11" key="1">
    <citation type="submission" date="2016-12" db="EMBL/GenBank/DDBJ databases">
        <title>Draft Genome Sequences od Carboxydothermus pertinax and islandicus, Hydrogenogenic Carboxydotrophic Bacteria.</title>
        <authorList>
            <person name="Fukuyama Y."/>
            <person name="Ohmae K."/>
            <person name="Yoneda Y."/>
            <person name="Yoshida T."/>
            <person name="Sako Y."/>
        </authorList>
    </citation>
    <scope>NUCLEOTIDE SEQUENCE [LARGE SCALE GENOMIC DNA]</scope>
    <source>
        <strain evidence="11">Ug1</strain>
    </source>
</reference>
<dbReference type="Pfam" id="PF00005">
    <property type="entry name" value="ABC_tran"/>
    <property type="match status" value="1"/>
</dbReference>
<dbReference type="AlphaFoldDB" id="A0A1L8CY97"/>
<comment type="caution">
    <text evidence="10">The sequence shown here is derived from an EMBL/GenBank/DDBJ whole genome shotgun (WGS) entry which is preliminary data.</text>
</comment>
<dbReference type="GO" id="GO:0016887">
    <property type="term" value="F:ATP hydrolysis activity"/>
    <property type="evidence" value="ECO:0007669"/>
    <property type="project" value="InterPro"/>
</dbReference>
<evidence type="ECO:0000313" key="10">
    <source>
        <dbReference type="EMBL" id="GAV23851.1"/>
    </source>
</evidence>
<evidence type="ECO:0000256" key="6">
    <source>
        <dbReference type="ARBA" id="ARBA00022840"/>
    </source>
</evidence>
<dbReference type="CDD" id="cd03225">
    <property type="entry name" value="ABC_cobalt_CbiO_domain1"/>
    <property type="match status" value="1"/>
</dbReference>
<dbReference type="EMBL" id="BDJK01000059">
    <property type="protein sequence ID" value="GAV23851.1"/>
    <property type="molecule type" value="Genomic_DNA"/>
</dbReference>
<dbReference type="InterPro" id="IPR015856">
    <property type="entry name" value="ABC_transpr_CbiO/EcfA_su"/>
</dbReference>
<feature type="domain" description="ABC transporter" evidence="9">
    <location>
        <begin position="3"/>
        <end position="240"/>
    </location>
</feature>
<dbReference type="FunFam" id="3.40.50.300:FF:000224">
    <property type="entry name" value="Energy-coupling factor transporter ATP-binding protein EcfA"/>
    <property type="match status" value="1"/>
</dbReference>
<dbReference type="OrthoDB" id="9814634at2"/>
<dbReference type="InterPro" id="IPR003593">
    <property type="entry name" value="AAA+_ATPase"/>
</dbReference>
<dbReference type="PANTHER" id="PTHR43553">
    <property type="entry name" value="HEAVY METAL TRANSPORTER"/>
    <property type="match status" value="1"/>
</dbReference>
<dbReference type="GO" id="GO:0042626">
    <property type="term" value="F:ATPase-coupled transmembrane transporter activity"/>
    <property type="evidence" value="ECO:0007669"/>
    <property type="project" value="TreeGrafter"/>
</dbReference>
<evidence type="ECO:0000256" key="8">
    <source>
        <dbReference type="ARBA" id="ARBA00023136"/>
    </source>
</evidence>
<gene>
    <name evidence="10" type="ORF">cpu_23610</name>
</gene>
<keyword evidence="5" id="KW-0547">Nucleotide-binding</keyword>
<dbReference type="PROSITE" id="PS50893">
    <property type="entry name" value="ABC_TRANSPORTER_2"/>
    <property type="match status" value="1"/>
</dbReference>
<evidence type="ECO:0000256" key="4">
    <source>
        <dbReference type="ARBA" id="ARBA00022475"/>
    </source>
</evidence>
<dbReference type="GO" id="GO:0005524">
    <property type="term" value="F:ATP binding"/>
    <property type="evidence" value="ECO:0007669"/>
    <property type="project" value="UniProtKB-KW"/>
</dbReference>
<proteinExistence type="inferred from homology"/>
<keyword evidence="6 10" id="KW-0067">ATP-binding</keyword>
<dbReference type="PANTHER" id="PTHR43553:SF27">
    <property type="entry name" value="ENERGY-COUPLING FACTOR TRANSPORTER ATP-BINDING PROTEIN ECFA2"/>
    <property type="match status" value="1"/>
</dbReference>
<keyword evidence="7" id="KW-1278">Translocase</keyword>
<evidence type="ECO:0000256" key="3">
    <source>
        <dbReference type="ARBA" id="ARBA00022448"/>
    </source>
</evidence>
<dbReference type="SMART" id="SM00382">
    <property type="entry name" value="AAA"/>
    <property type="match status" value="1"/>
</dbReference>
<dbReference type="Proteomes" id="UP000187485">
    <property type="component" value="Unassembled WGS sequence"/>
</dbReference>
<evidence type="ECO:0000256" key="7">
    <source>
        <dbReference type="ARBA" id="ARBA00022967"/>
    </source>
</evidence>
<protein>
    <submittedName>
        <fullName evidence="10">Cobalt ABC transporter ATP-binding protein</fullName>
    </submittedName>
</protein>
<keyword evidence="8" id="KW-0472">Membrane</keyword>
<dbReference type="GO" id="GO:0043190">
    <property type="term" value="C:ATP-binding cassette (ABC) transporter complex"/>
    <property type="evidence" value="ECO:0007669"/>
    <property type="project" value="TreeGrafter"/>
</dbReference>
<sequence>MPIDLKNVSFIYNPGTPLEVYALNQIKVTLEEGLITGVIGPTGSGKSTLLMLLNGLLKPNRGEVTVDGISTTQKQELKAIRKKVQLIFQYPEYQLFAETVFEEIAFGPKNFGIEITEQKALELLEQVGLDKGCLYRSPFELSGGEKRRLAIASVLGISPKYLILDEPAAALDPLGKETIYRLLLSLKNQGVTVVIVSHNMDEVALLCDRILVLDRGNVVAYGEKTEVFLSLLERNVPGLNLPVYTQVLKHMQNRGIRVNPKFILEDTVQEILRVVRGNA</sequence>
<dbReference type="InterPro" id="IPR027417">
    <property type="entry name" value="P-loop_NTPase"/>
</dbReference>
<dbReference type="RefSeq" id="WP_075860250.1">
    <property type="nucleotide sequence ID" value="NZ_BDJK01000059.1"/>
</dbReference>
<accession>A0A1L8CY97</accession>
<dbReference type="InterPro" id="IPR017871">
    <property type="entry name" value="ABC_transporter-like_CS"/>
</dbReference>
<comment type="subcellular location">
    <subcellularLocation>
        <location evidence="1">Cell membrane</location>
        <topology evidence="1">Peripheral membrane protein</topology>
    </subcellularLocation>
</comment>
<dbReference type="STRING" id="870242.cpu_23610"/>
<dbReference type="Gene3D" id="3.40.50.300">
    <property type="entry name" value="P-loop containing nucleotide triphosphate hydrolases"/>
    <property type="match status" value="1"/>
</dbReference>